<feature type="transmembrane region" description="Helical" evidence="7">
    <location>
        <begin position="73"/>
        <end position="95"/>
    </location>
</feature>
<keyword evidence="6 7" id="KW-0472">Membrane</keyword>
<evidence type="ECO:0000313" key="9">
    <source>
        <dbReference type="EMBL" id="MUG46199.1"/>
    </source>
</evidence>
<dbReference type="SUPFAM" id="SSF103481">
    <property type="entry name" value="Multidrug resistance efflux transporter EmrE"/>
    <property type="match status" value="1"/>
</dbReference>
<evidence type="ECO:0000256" key="4">
    <source>
        <dbReference type="ARBA" id="ARBA00022692"/>
    </source>
</evidence>
<feature type="transmembrane region" description="Helical" evidence="7">
    <location>
        <begin position="281"/>
        <end position="300"/>
    </location>
</feature>
<evidence type="ECO:0000256" key="5">
    <source>
        <dbReference type="ARBA" id="ARBA00022989"/>
    </source>
</evidence>
<evidence type="ECO:0000259" key="8">
    <source>
        <dbReference type="Pfam" id="PF00892"/>
    </source>
</evidence>
<feature type="transmembrane region" description="Helical" evidence="7">
    <location>
        <begin position="258"/>
        <end position="275"/>
    </location>
</feature>
<dbReference type="InterPro" id="IPR000620">
    <property type="entry name" value="EamA_dom"/>
</dbReference>
<keyword evidence="3" id="KW-1003">Cell membrane</keyword>
<dbReference type="GO" id="GO:0005886">
    <property type="term" value="C:plasma membrane"/>
    <property type="evidence" value="ECO:0007669"/>
    <property type="project" value="UniProtKB-SubCell"/>
</dbReference>
<proteinExistence type="inferred from homology"/>
<gene>
    <name evidence="9" type="ORF">GNP95_14495</name>
</gene>
<evidence type="ECO:0000256" key="1">
    <source>
        <dbReference type="ARBA" id="ARBA00004651"/>
    </source>
</evidence>
<feature type="transmembrane region" description="Helical" evidence="7">
    <location>
        <begin position="101"/>
        <end position="122"/>
    </location>
</feature>
<feature type="transmembrane region" description="Helical" evidence="7">
    <location>
        <begin position="129"/>
        <end position="154"/>
    </location>
</feature>
<feature type="transmembrane region" description="Helical" evidence="7">
    <location>
        <begin position="191"/>
        <end position="215"/>
    </location>
</feature>
<keyword evidence="4 7" id="KW-0812">Transmembrane</keyword>
<dbReference type="InterPro" id="IPR050638">
    <property type="entry name" value="AA-Vitamin_Transporters"/>
</dbReference>
<evidence type="ECO:0000256" key="3">
    <source>
        <dbReference type="ARBA" id="ARBA00022475"/>
    </source>
</evidence>
<protein>
    <submittedName>
        <fullName evidence="9">EamA family transporter</fullName>
    </submittedName>
</protein>
<feature type="domain" description="EamA" evidence="8">
    <location>
        <begin position="162"/>
        <end position="296"/>
    </location>
</feature>
<feature type="domain" description="EamA" evidence="8">
    <location>
        <begin position="8"/>
        <end position="145"/>
    </location>
</feature>
<dbReference type="Pfam" id="PF00892">
    <property type="entry name" value="EamA"/>
    <property type="match status" value="2"/>
</dbReference>
<evidence type="ECO:0000313" key="10">
    <source>
        <dbReference type="Proteomes" id="UP000447876"/>
    </source>
</evidence>
<feature type="transmembrane region" description="Helical" evidence="7">
    <location>
        <begin position="160"/>
        <end position="179"/>
    </location>
</feature>
<comment type="subcellular location">
    <subcellularLocation>
        <location evidence="1">Cell membrane</location>
        <topology evidence="1">Multi-pass membrane protein</topology>
    </subcellularLocation>
</comment>
<dbReference type="AlphaFoldDB" id="A0A7X3CNV7"/>
<feature type="transmembrane region" description="Helical" evidence="7">
    <location>
        <begin position="37"/>
        <end position="57"/>
    </location>
</feature>
<keyword evidence="5 7" id="KW-1133">Transmembrane helix</keyword>
<name>A0A7X3CNV7_9BACL</name>
<dbReference type="Proteomes" id="UP000447876">
    <property type="component" value="Unassembled WGS sequence"/>
</dbReference>
<dbReference type="PANTHER" id="PTHR32322">
    <property type="entry name" value="INNER MEMBRANE TRANSPORTER"/>
    <property type="match status" value="1"/>
</dbReference>
<evidence type="ECO:0000256" key="7">
    <source>
        <dbReference type="SAM" id="Phobius"/>
    </source>
</evidence>
<dbReference type="OrthoDB" id="4167046at2"/>
<accession>A0A7X3CNV7</accession>
<dbReference type="EMBL" id="WNZW01000005">
    <property type="protein sequence ID" value="MUG46199.1"/>
    <property type="molecule type" value="Genomic_DNA"/>
</dbReference>
<dbReference type="RefSeq" id="WP_155611599.1">
    <property type="nucleotide sequence ID" value="NZ_WNZW01000005.1"/>
</dbReference>
<evidence type="ECO:0000256" key="2">
    <source>
        <dbReference type="ARBA" id="ARBA00007362"/>
    </source>
</evidence>
<reference evidence="9 10" key="1">
    <citation type="submission" date="2019-11" db="EMBL/GenBank/DDBJ databases">
        <title>Draft genome sequences of five Paenibacillus species of dairy origin.</title>
        <authorList>
            <person name="Olajide A.M."/>
            <person name="Chen S."/>
            <person name="Lapointe G."/>
        </authorList>
    </citation>
    <scope>NUCLEOTIDE SEQUENCE [LARGE SCALE GENOMIC DNA]</scope>
    <source>
        <strain evidence="9 10">12CR55</strain>
    </source>
</reference>
<comment type="similarity">
    <text evidence="2">Belongs to the EamA transporter family.</text>
</comment>
<comment type="caution">
    <text evidence="9">The sequence shown here is derived from an EMBL/GenBank/DDBJ whole genome shotgun (WGS) entry which is preliminary data.</text>
</comment>
<evidence type="ECO:0000256" key="6">
    <source>
        <dbReference type="ARBA" id="ARBA00023136"/>
    </source>
</evidence>
<feature type="transmembrane region" description="Helical" evidence="7">
    <location>
        <begin position="227"/>
        <end position="246"/>
    </location>
</feature>
<sequence length="337" mass="36893">MNKKQVIMGSALCLIASMSWGAMFPVAHVALQKIDPFYFSFIRYGVVAVILSALLWMREGKAAFRLEGKGKALLFYGIMAFVVYNMLVFTGQHLMGDSGTITASLIEVLMPMISVLFVWITAKEKPPGYTIVSMLLCLAGAVLVITNGKLAFFAEAGKSLFPLLLILLGVTGWVLYSMGGSRFKDWSVLRYSTLTCILGSIVSLFIVFLATLLGLLPVPSLQTLEAVKWEMSFMILLPGIAALLSWNAGLKMLTPLNGILYINFVPITTLVIMAFQGYQVSMFEILGTLLVIFAIVRNNLVQRKVQKKHGHAAELRAPARAVASRSGLQKDSNLNAL</sequence>
<organism evidence="9 10">
    <name type="scientific">Paenibacillus woosongensis</name>
    <dbReference type="NCBI Taxonomy" id="307580"/>
    <lineage>
        <taxon>Bacteria</taxon>
        <taxon>Bacillati</taxon>
        <taxon>Bacillota</taxon>
        <taxon>Bacilli</taxon>
        <taxon>Bacillales</taxon>
        <taxon>Paenibacillaceae</taxon>
        <taxon>Paenibacillus</taxon>
    </lineage>
</organism>
<dbReference type="PANTHER" id="PTHR32322:SF18">
    <property type="entry name" value="S-ADENOSYLMETHIONINE_S-ADENOSYLHOMOCYSTEINE TRANSPORTER"/>
    <property type="match status" value="1"/>
</dbReference>
<dbReference type="InterPro" id="IPR037185">
    <property type="entry name" value="EmrE-like"/>
</dbReference>